<dbReference type="EMBL" id="NEVH01013211">
    <property type="protein sequence ID" value="PNF29748.1"/>
    <property type="molecule type" value="Genomic_DNA"/>
</dbReference>
<dbReference type="Gene3D" id="3.30.70.1730">
    <property type="match status" value="1"/>
</dbReference>
<evidence type="ECO:0000313" key="5">
    <source>
        <dbReference type="Proteomes" id="UP000235965"/>
    </source>
</evidence>
<dbReference type="OrthoDB" id="360689at2759"/>
<gene>
    <name evidence="4" type="ORF">B7P43_G11200</name>
</gene>
<reference evidence="4 5" key="1">
    <citation type="submission" date="2017-12" db="EMBL/GenBank/DDBJ databases">
        <title>Hemimetabolous genomes reveal molecular basis of termite eusociality.</title>
        <authorList>
            <person name="Harrison M.C."/>
            <person name="Jongepier E."/>
            <person name="Robertson H.M."/>
            <person name="Arning N."/>
            <person name="Bitard-Feildel T."/>
            <person name="Chao H."/>
            <person name="Childers C.P."/>
            <person name="Dinh H."/>
            <person name="Doddapaneni H."/>
            <person name="Dugan S."/>
            <person name="Gowin J."/>
            <person name="Greiner C."/>
            <person name="Han Y."/>
            <person name="Hu H."/>
            <person name="Hughes D.S.T."/>
            <person name="Huylmans A.-K."/>
            <person name="Kemena C."/>
            <person name="Kremer L.P.M."/>
            <person name="Lee S.L."/>
            <person name="Lopez-Ezquerra A."/>
            <person name="Mallet L."/>
            <person name="Monroy-Kuhn J.M."/>
            <person name="Moser A."/>
            <person name="Murali S.C."/>
            <person name="Muzny D.M."/>
            <person name="Otani S."/>
            <person name="Piulachs M.-D."/>
            <person name="Poelchau M."/>
            <person name="Qu J."/>
            <person name="Schaub F."/>
            <person name="Wada-Katsumata A."/>
            <person name="Worley K.C."/>
            <person name="Xie Q."/>
            <person name="Ylla G."/>
            <person name="Poulsen M."/>
            <person name="Gibbs R.A."/>
            <person name="Schal C."/>
            <person name="Richards S."/>
            <person name="Belles X."/>
            <person name="Korb J."/>
            <person name="Bornberg-Bauer E."/>
        </authorList>
    </citation>
    <scope>NUCLEOTIDE SEQUENCE [LARGE SCALE GENOMIC DNA]</scope>
    <source>
        <tissue evidence="4">Whole body</tissue>
    </source>
</reference>
<comment type="caution">
    <text evidence="4">The sequence shown here is derived from an EMBL/GenBank/DDBJ whole genome shotgun (WGS) entry which is preliminary data.</text>
</comment>
<evidence type="ECO:0000313" key="4">
    <source>
        <dbReference type="EMBL" id="PNF29748.1"/>
    </source>
</evidence>
<evidence type="ECO:0000256" key="1">
    <source>
        <dbReference type="ARBA" id="ARBA00008889"/>
    </source>
</evidence>
<sequence length="195" mass="22651">MSLADLCEKPIEVQPRNEDVENPYERILAREVLNWFNHSRLVAFFHSNPISAEDRFRTNIMLKKQNMYLKQYGKKVMRMALEDTKYEPVLTLFVSRNFMVFSPELQVGKLLKLNRRIPQLILMAAIVDDRFMSVNELVKYSNMPDLKTAQAGLVAVLNAAAVQLTQNLTHHQQTLLGHLQKHIELQQKMSNEEEA</sequence>
<dbReference type="PANTHER" id="PTHR11560">
    <property type="entry name" value="39S RIBOSOMAL PROTEIN L10, MITOCHONDRIAL"/>
    <property type="match status" value="1"/>
</dbReference>
<keyword evidence="5" id="KW-1185">Reference proteome</keyword>
<evidence type="ECO:0000256" key="2">
    <source>
        <dbReference type="ARBA" id="ARBA00035707"/>
    </source>
</evidence>
<proteinExistence type="inferred from homology"/>
<dbReference type="Proteomes" id="UP000235965">
    <property type="component" value="Unassembled WGS sequence"/>
</dbReference>
<dbReference type="SUPFAM" id="SSF160369">
    <property type="entry name" value="Ribosomal protein L10-like"/>
    <property type="match status" value="1"/>
</dbReference>
<organism evidence="4 5">
    <name type="scientific">Cryptotermes secundus</name>
    <dbReference type="NCBI Taxonomy" id="105785"/>
    <lineage>
        <taxon>Eukaryota</taxon>
        <taxon>Metazoa</taxon>
        <taxon>Ecdysozoa</taxon>
        <taxon>Arthropoda</taxon>
        <taxon>Hexapoda</taxon>
        <taxon>Insecta</taxon>
        <taxon>Pterygota</taxon>
        <taxon>Neoptera</taxon>
        <taxon>Polyneoptera</taxon>
        <taxon>Dictyoptera</taxon>
        <taxon>Blattodea</taxon>
        <taxon>Blattoidea</taxon>
        <taxon>Termitoidae</taxon>
        <taxon>Kalotermitidae</taxon>
        <taxon>Cryptotermitinae</taxon>
        <taxon>Cryptotermes</taxon>
    </lineage>
</organism>
<protein>
    <recommendedName>
        <fullName evidence="2">Large ribosomal subunit protein uL10m</fullName>
    </recommendedName>
    <alternativeName>
        <fullName evidence="3">39S ribosomal protein L10, mitochondrial</fullName>
    </alternativeName>
</protein>
<dbReference type="InterPro" id="IPR047865">
    <property type="entry name" value="Ribosomal_uL10_bac_type"/>
</dbReference>
<evidence type="ECO:0000256" key="3">
    <source>
        <dbReference type="ARBA" id="ARBA00035716"/>
    </source>
</evidence>
<comment type="similarity">
    <text evidence="1">Belongs to the universal ribosomal protein uL10 family.</text>
</comment>
<accession>A0A2J7QMG0</accession>
<dbReference type="InterPro" id="IPR043141">
    <property type="entry name" value="Ribosomal_uL10-like_sf"/>
</dbReference>
<dbReference type="AlphaFoldDB" id="A0A2J7QMG0"/>
<name>A0A2J7QMG0_9NEOP</name>